<dbReference type="InterPro" id="IPR047134">
    <property type="entry name" value="RNF4"/>
</dbReference>
<evidence type="ECO:0000313" key="8">
    <source>
        <dbReference type="Proteomes" id="UP001162164"/>
    </source>
</evidence>
<evidence type="ECO:0000256" key="5">
    <source>
        <dbReference type="SAM" id="MobiDB-lite"/>
    </source>
</evidence>
<keyword evidence="1" id="KW-0479">Metal-binding</keyword>
<evidence type="ECO:0000313" key="7">
    <source>
        <dbReference type="EMBL" id="KAJ8975348.1"/>
    </source>
</evidence>
<gene>
    <name evidence="7" type="ORF">NQ317_000276</name>
</gene>
<dbReference type="InterPro" id="IPR013083">
    <property type="entry name" value="Znf_RING/FYVE/PHD"/>
</dbReference>
<sequence length="136" mass="15307">MDKSVIFIENISDVIDLSESSTPDSTSRQGNRAFLQSGMTTRSKKKRASAIPQEIIDLSNESDLANTSFEPAGQKRTSLELCCPICLDNFRRGHIKTTTCGHVFCSQCIETYLKEKHLCPMCRKKLNIKDLVQLHL</sequence>
<reference evidence="7" key="1">
    <citation type="journal article" date="2023" name="Insect Mol. Biol.">
        <title>Genome sequencing provides insights into the evolution of gene families encoding plant cell wall-degrading enzymes in longhorned beetles.</title>
        <authorList>
            <person name="Shin N.R."/>
            <person name="Okamura Y."/>
            <person name="Kirsch R."/>
            <person name="Pauchet Y."/>
        </authorList>
    </citation>
    <scope>NUCLEOTIDE SEQUENCE</scope>
    <source>
        <strain evidence="7">MMC_N1</strain>
    </source>
</reference>
<feature type="compositionally biased region" description="Polar residues" evidence="5">
    <location>
        <begin position="18"/>
        <end position="30"/>
    </location>
</feature>
<dbReference type="Pfam" id="PF13923">
    <property type="entry name" value="zf-C3HC4_2"/>
    <property type="match status" value="1"/>
</dbReference>
<dbReference type="PROSITE" id="PS50089">
    <property type="entry name" value="ZF_RING_2"/>
    <property type="match status" value="1"/>
</dbReference>
<dbReference type="EMBL" id="JAPWTJ010000836">
    <property type="protein sequence ID" value="KAJ8975348.1"/>
    <property type="molecule type" value="Genomic_DNA"/>
</dbReference>
<evidence type="ECO:0000259" key="6">
    <source>
        <dbReference type="PROSITE" id="PS50089"/>
    </source>
</evidence>
<dbReference type="Proteomes" id="UP001162164">
    <property type="component" value="Unassembled WGS sequence"/>
</dbReference>
<organism evidence="7 8">
    <name type="scientific">Molorchus minor</name>
    <dbReference type="NCBI Taxonomy" id="1323400"/>
    <lineage>
        <taxon>Eukaryota</taxon>
        <taxon>Metazoa</taxon>
        <taxon>Ecdysozoa</taxon>
        <taxon>Arthropoda</taxon>
        <taxon>Hexapoda</taxon>
        <taxon>Insecta</taxon>
        <taxon>Pterygota</taxon>
        <taxon>Neoptera</taxon>
        <taxon>Endopterygota</taxon>
        <taxon>Coleoptera</taxon>
        <taxon>Polyphaga</taxon>
        <taxon>Cucujiformia</taxon>
        <taxon>Chrysomeloidea</taxon>
        <taxon>Cerambycidae</taxon>
        <taxon>Lamiinae</taxon>
        <taxon>Monochamini</taxon>
        <taxon>Molorchus</taxon>
    </lineage>
</organism>
<evidence type="ECO:0000256" key="4">
    <source>
        <dbReference type="PROSITE-ProRule" id="PRU00175"/>
    </source>
</evidence>
<dbReference type="SMART" id="SM00184">
    <property type="entry name" value="RING"/>
    <property type="match status" value="1"/>
</dbReference>
<feature type="region of interest" description="Disordered" evidence="5">
    <location>
        <begin position="18"/>
        <end position="46"/>
    </location>
</feature>
<accession>A0ABQ9JAZ8</accession>
<evidence type="ECO:0000256" key="2">
    <source>
        <dbReference type="ARBA" id="ARBA00022771"/>
    </source>
</evidence>
<proteinExistence type="predicted"/>
<dbReference type="SUPFAM" id="SSF57850">
    <property type="entry name" value="RING/U-box"/>
    <property type="match status" value="1"/>
</dbReference>
<dbReference type="PANTHER" id="PTHR23041:SF78">
    <property type="entry name" value="E3 UBIQUITIN-PROTEIN LIGASE RNF4"/>
    <property type="match status" value="1"/>
</dbReference>
<evidence type="ECO:0000256" key="1">
    <source>
        <dbReference type="ARBA" id="ARBA00022723"/>
    </source>
</evidence>
<keyword evidence="3" id="KW-0862">Zinc</keyword>
<name>A0ABQ9JAZ8_9CUCU</name>
<dbReference type="Gene3D" id="3.30.40.10">
    <property type="entry name" value="Zinc/RING finger domain, C3HC4 (zinc finger)"/>
    <property type="match status" value="1"/>
</dbReference>
<keyword evidence="8" id="KW-1185">Reference proteome</keyword>
<dbReference type="PROSITE" id="PS00518">
    <property type="entry name" value="ZF_RING_1"/>
    <property type="match status" value="1"/>
</dbReference>
<keyword evidence="2 4" id="KW-0863">Zinc-finger</keyword>
<dbReference type="InterPro" id="IPR001841">
    <property type="entry name" value="Znf_RING"/>
</dbReference>
<protein>
    <recommendedName>
        <fullName evidence="6">RING-type domain-containing protein</fullName>
    </recommendedName>
</protein>
<dbReference type="PANTHER" id="PTHR23041">
    <property type="entry name" value="RING FINGER DOMAIN-CONTAINING"/>
    <property type="match status" value="1"/>
</dbReference>
<dbReference type="InterPro" id="IPR017907">
    <property type="entry name" value="Znf_RING_CS"/>
</dbReference>
<feature type="domain" description="RING-type" evidence="6">
    <location>
        <begin position="83"/>
        <end position="123"/>
    </location>
</feature>
<comment type="caution">
    <text evidence="7">The sequence shown here is derived from an EMBL/GenBank/DDBJ whole genome shotgun (WGS) entry which is preliminary data.</text>
</comment>
<evidence type="ECO:0000256" key="3">
    <source>
        <dbReference type="ARBA" id="ARBA00022833"/>
    </source>
</evidence>